<dbReference type="SMART" id="SM00895">
    <property type="entry name" value="FCD"/>
    <property type="match status" value="1"/>
</dbReference>
<dbReference type="Gene3D" id="1.20.120.530">
    <property type="entry name" value="GntR ligand-binding domain-like"/>
    <property type="match status" value="1"/>
</dbReference>
<dbReference type="GO" id="GO:0003677">
    <property type="term" value="F:DNA binding"/>
    <property type="evidence" value="ECO:0007669"/>
    <property type="project" value="UniProtKB-KW"/>
</dbReference>
<dbReference type="InterPro" id="IPR011711">
    <property type="entry name" value="GntR_C"/>
</dbReference>
<keyword evidence="2" id="KW-0238">DNA-binding</keyword>
<proteinExistence type="predicted"/>
<dbReference type="STRING" id="1280847.SAMN04488036_105115"/>
<dbReference type="EMBL" id="FOSZ01000005">
    <property type="protein sequence ID" value="SFL11319.1"/>
    <property type="molecule type" value="Genomic_DNA"/>
</dbReference>
<evidence type="ECO:0000259" key="4">
    <source>
        <dbReference type="PROSITE" id="PS50949"/>
    </source>
</evidence>
<feature type="domain" description="HTH gntR-type" evidence="4">
    <location>
        <begin position="10"/>
        <end position="78"/>
    </location>
</feature>
<dbReference type="RefSeq" id="WP_093324304.1">
    <property type="nucleotide sequence ID" value="NZ_FOSZ01000005.1"/>
</dbReference>
<name>A0A1I4F182_9RHOB</name>
<dbReference type="Pfam" id="PF00392">
    <property type="entry name" value="GntR"/>
    <property type="match status" value="1"/>
</dbReference>
<evidence type="ECO:0000256" key="1">
    <source>
        <dbReference type="ARBA" id="ARBA00023015"/>
    </source>
</evidence>
<organism evidence="5 6">
    <name type="scientific">Shimia haliotis</name>
    <dbReference type="NCBI Taxonomy" id="1280847"/>
    <lineage>
        <taxon>Bacteria</taxon>
        <taxon>Pseudomonadati</taxon>
        <taxon>Pseudomonadota</taxon>
        <taxon>Alphaproteobacteria</taxon>
        <taxon>Rhodobacterales</taxon>
        <taxon>Roseobacteraceae</taxon>
    </lineage>
</organism>
<evidence type="ECO:0000313" key="5">
    <source>
        <dbReference type="EMBL" id="SFL11319.1"/>
    </source>
</evidence>
<dbReference type="SUPFAM" id="SSF46785">
    <property type="entry name" value="Winged helix' DNA-binding domain"/>
    <property type="match status" value="1"/>
</dbReference>
<dbReference type="PANTHER" id="PTHR43537:SF41">
    <property type="entry name" value="TRANSCRIPTIONAL REGULATORY PROTEIN"/>
    <property type="match status" value="1"/>
</dbReference>
<dbReference type="SMART" id="SM00345">
    <property type="entry name" value="HTH_GNTR"/>
    <property type="match status" value="1"/>
</dbReference>
<dbReference type="PANTHER" id="PTHR43537">
    <property type="entry name" value="TRANSCRIPTIONAL REGULATOR, GNTR FAMILY"/>
    <property type="match status" value="1"/>
</dbReference>
<keyword evidence="6" id="KW-1185">Reference proteome</keyword>
<dbReference type="GO" id="GO:0003700">
    <property type="term" value="F:DNA-binding transcription factor activity"/>
    <property type="evidence" value="ECO:0007669"/>
    <property type="project" value="InterPro"/>
</dbReference>
<protein>
    <submittedName>
        <fullName evidence="5">Transcriptional regulator, GntR family</fullName>
    </submittedName>
</protein>
<dbReference type="Pfam" id="PF07729">
    <property type="entry name" value="FCD"/>
    <property type="match status" value="1"/>
</dbReference>
<dbReference type="InterPro" id="IPR036388">
    <property type="entry name" value="WH-like_DNA-bd_sf"/>
</dbReference>
<dbReference type="AlphaFoldDB" id="A0A1I4F182"/>
<keyword evidence="1" id="KW-0805">Transcription regulation</keyword>
<dbReference type="Proteomes" id="UP000198851">
    <property type="component" value="Unassembled WGS sequence"/>
</dbReference>
<dbReference type="InterPro" id="IPR036390">
    <property type="entry name" value="WH_DNA-bd_sf"/>
</dbReference>
<gene>
    <name evidence="5" type="ORF">SAMN04488036_105115</name>
</gene>
<evidence type="ECO:0000256" key="2">
    <source>
        <dbReference type="ARBA" id="ARBA00023125"/>
    </source>
</evidence>
<dbReference type="PROSITE" id="PS50949">
    <property type="entry name" value="HTH_GNTR"/>
    <property type="match status" value="1"/>
</dbReference>
<evidence type="ECO:0000313" key="6">
    <source>
        <dbReference type="Proteomes" id="UP000198851"/>
    </source>
</evidence>
<dbReference type="CDD" id="cd07377">
    <property type="entry name" value="WHTH_GntR"/>
    <property type="match status" value="1"/>
</dbReference>
<keyword evidence="3" id="KW-0804">Transcription</keyword>
<dbReference type="Gene3D" id="1.10.10.10">
    <property type="entry name" value="Winged helix-like DNA-binding domain superfamily/Winged helix DNA-binding domain"/>
    <property type="match status" value="1"/>
</dbReference>
<reference evidence="6" key="1">
    <citation type="submission" date="2016-10" db="EMBL/GenBank/DDBJ databases">
        <authorList>
            <person name="Varghese N."/>
            <person name="Submissions S."/>
        </authorList>
    </citation>
    <scope>NUCLEOTIDE SEQUENCE [LARGE SCALE GENOMIC DNA]</scope>
    <source>
        <strain evidence="6">DSM 28453</strain>
    </source>
</reference>
<dbReference type="InterPro" id="IPR008920">
    <property type="entry name" value="TF_FadR/GntR_C"/>
</dbReference>
<evidence type="ECO:0000256" key="3">
    <source>
        <dbReference type="ARBA" id="ARBA00023163"/>
    </source>
</evidence>
<dbReference type="SUPFAM" id="SSF48008">
    <property type="entry name" value="GntR ligand-binding domain-like"/>
    <property type="match status" value="1"/>
</dbReference>
<dbReference type="OrthoDB" id="7834120at2"/>
<accession>A0A1I4F182</accession>
<dbReference type="InterPro" id="IPR000524">
    <property type="entry name" value="Tscrpt_reg_HTH_GntR"/>
</dbReference>
<sequence length="226" mass="25563">MVGKRAVQKQSLPEVIASDLRERILSGDMAEGEVIRQEALAEEYDVSRMPIREALKRLSAEGLVQWSNNRSGTVTKHSLEEIGEMFDLRILIEIDLFRRAIPLMTASNFAECEDILARMEASYDEDDVGRWGSLNHSYHTALYAAAQRGLTRELLDRISLQTDRYVRMHLSVMKQREPAKEEHRGLLDCAKAGKVEEGCALLVDHILRTKEQLLSLVAANRAAETD</sequence>
<dbReference type="PRINTS" id="PR00035">
    <property type="entry name" value="HTHGNTR"/>
</dbReference>